<dbReference type="Pfam" id="PF03330">
    <property type="entry name" value="DPBB_1"/>
    <property type="match status" value="1"/>
</dbReference>
<dbReference type="STRING" id="1109443.G4U2X6"/>
<feature type="compositionally biased region" description="Low complexity" evidence="2">
    <location>
        <begin position="187"/>
        <end position="202"/>
    </location>
</feature>
<proteinExistence type="predicted"/>
<dbReference type="AlphaFoldDB" id="G4U2X6"/>
<dbReference type="PANTHER" id="PTHR31836:SF24">
    <property type="entry name" value="RLPA-LIKE PROTEIN DOUBLE-PSI BETA-BARREL DOMAIN-CONTAINING PROTEIN"/>
    <property type="match status" value="1"/>
</dbReference>
<dbReference type="Proteomes" id="UP000007148">
    <property type="component" value="Unassembled WGS sequence"/>
</dbReference>
<feature type="signal peptide" evidence="3">
    <location>
        <begin position="1"/>
        <end position="19"/>
    </location>
</feature>
<feature type="region of interest" description="Disordered" evidence="2">
    <location>
        <begin position="106"/>
        <end position="237"/>
    </location>
</feature>
<reference evidence="5 6" key="1">
    <citation type="journal article" date="2011" name="PLoS Pathog.">
        <title>Endophytic Life Strategies Decoded by Genome and Transcriptome Analyses of the Mutualistic Root Symbiont Piriformospora indica.</title>
        <authorList>
            <person name="Zuccaro A."/>
            <person name="Lahrmann U."/>
            <person name="Guldener U."/>
            <person name="Langen G."/>
            <person name="Pfiffi S."/>
            <person name="Biedenkopf D."/>
            <person name="Wong P."/>
            <person name="Samans B."/>
            <person name="Grimm C."/>
            <person name="Basiewicz M."/>
            <person name="Murat C."/>
            <person name="Martin F."/>
            <person name="Kogel K.H."/>
        </authorList>
    </citation>
    <scope>NUCLEOTIDE SEQUENCE [LARGE SCALE GENOMIC DNA]</scope>
    <source>
        <strain evidence="5 6">DSM 11827</strain>
    </source>
</reference>
<dbReference type="SUPFAM" id="SSF50685">
    <property type="entry name" value="Barwin-like endoglucanases"/>
    <property type="match status" value="1"/>
</dbReference>
<keyword evidence="6" id="KW-1185">Reference proteome</keyword>
<dbReference type="eggNOG" id="ENOG502S3R6">
    <property type="taxonomic scope" value="Eukaryota"/>
</dbReference>
<feature type="compositionally biased region" description="Acidic residues" evidence="2">
    <location>
        <begin position="134"/>
        <end position="159"/>
    </location>
</feature>
<dbReference type="PANTHER" id="PTHR31836">
    <property type="match status" value="1"/>
</dbReference>
<evidence type="ECO:0000256" key="2">
    <source>
        <dbReference type="SAM" id="MobiDB-lite"/>
    </source>
</evidence>
<evidence type="ECO:0000256" key="1">
    <source>
        <dbReference type="ARBA" id="ARBA00022729"/>
    </source>
</evidence>
<accession>G4U2X6</accession>
<dbReference type="HOGENOM" id="CLU_046371_0_0_1"/>
<name>G4U2X6_SERID</name>
<organism evidence="5 6">
    <name type="scientific">Serendipita indica (strain DSM 11827)</name>
    <name type="common">Root endophyte fungus</name>
    <name type="synonym">Piriformospora indica</name>
    <dbReference type="NCBI Taxonomy" id="1109443"/>
    <lineage>
        <taxon>Eukaryota</taxon>
        <taxon>Fungi</taxon>
        <taxon>Dikarya</taxon>
        <taxon>Basidiomycota</taxon>
        <taxon>Agaricomycotina</taxon>
        <taxon>Agaricomycetes</taxon>
        <taxon>Sebacinales</taxon>
        <taxon>Serendipitaceae</taxon>
        <taxon>Serendipita</taxon>
    </lineage>
</organism>
<feature type="compositionally biased region" description="Low complexity" evidence="2">
    <location>
        <begin position="162"/>
        <end position="179"/>
    </location>
</feature>
<evidence type="ECO:0000259" key="4">
    <source>
        <dbReference type="Pfam" id="PF03330"/>
    </source>
</evidence>
<comment type="caution">
    <text evidence="5">The sequence shown here is derived from an EMBL/GenBank/DDBJ whole genome shotgun (WGS) entry which is preliminary data.</text>
</comment>
<feature type="compositionally biased region" description="Low complexity" evidence="2">
    <location>
        <begin position="106"/>
        <end position="133"/>
    </location>
</feature>
<sequence length="347" mass="36880">MISSTFLIAPLVLAATTIARPANPFVARATADVRLSDWASHSPPLESYWTFKNRFRSLGCASQQGTDFYTNCCYPLDATQSLADRPAECTPASSWCSASVQAQAVTPSSSSPAPAYTDSNAGSNNNNNNGYVDSVDDDENLPLCEDPNDDGEWHDDDYDAYTFSSSEPPATSSSSSNSTPDDHDAHAFSSEPAATSSSSYTPDPVPTQDPQPDYNSGNTGSPDNSNNNGGNTGNTGGNTGEVYTNAWATYFWQGGNAGACGIYHADSDLIAALDTRMFGTDYSRPSSWCGRRVRVTNTQNGKTVDVVIQDACPTCDTSTSLDLSHGAFLAIAQESEGHVPITWSPLY</sequence>
<keyword evidence="1 3" id="KW-0732">Signal</keyword>
<dbReference type="InterPro" id="IPR051477">
    <property type="entry name" value="Expansin_CellWall"/>
</dbReference>
<dbReference type="EMBL" id="CAFZ01001878">
    <property type="protein sequence ID" value="CCA77983.1"/>
    <property type="molecule type" value="Genomic_DNA"/>
</dbReference>
<feature type="compositionally biased region" description="Low complexity" evidence="2">
    <location>
        <begin position="210"/>
        <end position="229"/>
    </location>
</feature>
<feature type="domain" description="RlpA-like protein double-psi beta-barrel" evidence="4">
    <location>
        <begin position="288"/>
        <end position="342"/>
    </location>
</feature>
<dbReference type="InterPro" id="IPR009009">
    <property type="entry name" value="RlpA-like_DPBB"/>
</dbReference>
<dbReference type="InterPro" id="IPR036908">
    <property type="entry name" value="RlpA-like_sf"/>
</dbReference>
<gene>
    <name evidence="5" type="ORF">PIIN_00697</name>
</gene>
<evidence type="ECO:0000313" key="6">
    <source>
        <dbReference type="Proteomes" id="UP000007148"/>
    </source>
</evidence>
<dbReference type="Gene3D" id="2.40.40.10">
    <property type="entry name" value="RlpA-like domain"/>
    <property type="match status" value="1"/>
</dbReference>
<protein>
    <submittedName>
        <fullName evidence="5">Related to expansin family protein-Laccaria bicolor</fullName>
    </submittedName>
</protein>
<feature type="chain" id="PRO_5003469084" evidence="3">
    <location>
        <begin position="20"/>
        <end position="347"/>
    </location>
</feature>
<dbReference type="InParanoid" id="G4U2X6"/>
<dbReference type="OrthoDB" id="406505at2759"/>
<dbReference type="CDD" id="cd22191">
    <property type="entry name" value="DPBB_RlpA_EXP_N-like"/>
    <property type="match status" value="1"/>
</dbReference>
<evidence type="ECO:0000256" key="3">
    <source>
        <dbReference type="SAM" id="SignalP"/>
    </source>
</evidence>
<dbReference type="OMA" id="NDCQINI"/>
<evidence type="ECO:0000313" key="5">
    <source>
        <dbReference type="EMBL" id="CCA77983.1"/>
    </source>
</evidence>